<name>A0A6G9Y924_9NOCA</name>
<reference evidence="2 3" key="1">
    <citation type="journal article" date="2019" name="ACS Chem. Biol.">
        <title>Identification and Mobilization of a Cryptic Antibiotic Biosynthesis Gene Locus from a Human-Pathogenic Nocardia Isolate.</title>
        <authorList>
            <person name="Herisse M."/>
            <person name="Ishida K."/>
            <person name="Porter J.L."/>
            <person name="Howden B."/>
            <person name="Hertweck C."/>
            <person name="Stinear T.P."/>
            <person name="Pidot S.J."/>
        </authorList>
    </citation>
    <scope>NUCLEOTIDE SEQUENCE [LARGE SCALE GENOMIC DNA]</scope>
    <source>
        <strain evidence="2 3">AUSMDU00012717</strain>
    </source>
</reference>
<accession>A0A6G9Y924</accession>
<dbReference type="KEGG" id="nah:F5544_09105"/>
<keyword evidence="3" id="KW-1185">Reference proteome</keyword>
<dbReference type="RefSeq" id="WP_167472792.1">
    <property type="nucleotide sequence ID" value="NZ_CP046172.1"/>
</dbReference>
<proteinExistence type="inferred from homology"/>
<comment type="similarity">
    <text evidence="1">Belongs to the WXG100 family.</text>
</comment>
<organism evidence="2 3">
    <name type="scientific">Nocardia arthritidis</name>
    <dbReference type="NCBI Taxonomy" id="228602"/>
    <lineage>
        <taxon>Bacteria</taxon>
        <taxon>Bacillati</taxon>
        <taxon>Actinomycetota</taxon>
        <taxon>Actinomycetes</taxon>
        <taxon>Mycobacteriales</taxon>
        <taxon>Nocardiaceae</taxon>
        <taxon>Nocardia</taxon>
    </lineage>
</organism>
<gene>
    <name evidence="2" type="ORF">F5544_09105</name>
</gene>
<dbReference type="AlphaFoldDB" id="A0A6G9Y924"/>
<protein>
    <recommendedName>
        <fullName evidence="1">ESAT-6-like protein</fullName>
    </recommendedName>
</protein>
<evidence type="ECO:0000313" key="2">
    <source>
        <dbReference type="EMBL" id="QIS09722.1"/>
    </source>
</evidence>
<dbReference type="Pfam" id="PF06013">
    <property type="entry name" value="WXG100"/>
    <property type="match status" value="1"/>
</dbReference>
<dbReference type="NCBIfam" id="TIGR03930">
    <property type="entry name" value="WXG100_ESAT6"/>
    <property type="match status" value="1"/>
</dbReference>
<dbReference type="Proteomes" id="UP000503540">
    <property type="component" value="Chromosome"/>
</dbReference>
<sequence>MAQQILQVDPDHLRRGAGRFDEHHGDMCGVLADIHHGHDQLQDSWSGAAADTVREVWDDMHPRIRTHVDRIATYAADLNSAATAYDGTDAHSGSEISGAAVYLEI</sequence>
<dbReference type="EMBL" id="CP046172">
    <property type="protein sequence ID" value="QIS09722.1"/>
    <property type="molecule type" value="Genomic_DNA"/>
</dbReference>
<dbReference type="SUPFAM" id="SSF140453">
    <property type="entry name" value="EsxAB dimer-like"/>
    <property type="match status" value="1"/>
</dbReference>
<dbReference type="InterPro" id="IPR010310">
    <property type="entry name" value="T7SS_ESAT-6-like"/>
</dbReference>
<evidence type="ECO:0000256" key="1">
    <source>
        <dbReference type="RuleBase" id="RU362001"/>
    </source>
</evidence>
<dbReference type="InterPro" id="IPR036689">
    <property type="entry name" value="ESAT-6-like_sf"/>
</dbReference>
<dbReference type="Gene3D" id="1.10.287.1060">
    <property type="entry name" value="ESAT-6-like"/>
    <property type="match status" value="1"/>
</dbReference>
<evidence type="ECO:0000313" key="3">
    <source>
        <dbReference type="Proteomes" id="UP000503540"/>
    </source>
</evidence>